<dbReference type="Pfam" id="PF06133">
    <property type="entry name" value="Com_YlbF"/>
    <property type="match status" value="1"/>
</dbReference>
<dbReference type="Gene3D" id="1.20.1500.10">
    <property type="entry name" value="YheA/YmcA-like"/>
    <property type="match status" value="1"/>
</dbReference>
<reference evidence="4" key="2">
    <citation type="submission" date="2016-10" db="EMBL/GenBank/DDBJ databases">
        <authorList>
            <person name="Varghese N."/>
            <person name="Submissions S."/>
        </authorList>
    </citation>
    <scope>NUCLEOTIDE SEQUENCE [LARGE SCALE GENOMIC DNA]</scope>
    <source>
        <strain evidence="4">DSM 1551</strain>
    </source>
</reference>
<dbReference type="OrthoDB" id="1645041at2"/>
<dbReference type="EMBL" id="FOIN01000019">
    <property type="protein sequence ID" value="SET57598.1"/>
    <property type="molecule type" value="Genomic_DNA"/>
</dbReference>
<protein>
    <submittedName>
        <fullName evidence="3">Cell fate regulator YmcA, YheA/YmcA/DUF963 family (Controls sporulation, competence, biofilm development)</fullName>
    </submittedName>
</protein>
<name>A0A1I0FH33_9FIRM</name>
<dbReference type="InterPro" id="IPR023378">
    <property type="entry name" value="YheA/YmcA-like_dom_sf"/>
</dbReference>
<gene>
    <name evidence="2" type="ORF">IMSAGC017_00190</name>
    <name evidence="3" type="ORF">SAMN04489758_11932</name>
</gene>
<keyword evidence="4" id="KW-1185">Reference proteome</keyword>
<reference evidence="2 5" key="3">
    <citation type="journal article" date="2020" name="Microbiome">
        <title>Single-cell genomics of uncultured bacteria reveals dietary fiber responders in the mouse gut microbiota.</title>
        <authorList>
            <person name="Chijiiwa R."/>
            <person name="Hosokawa M."/>
            <person name="Kogawa M."/>
            <person name="Nishikawa Y."/>
            <person name="Ide K."/>
            <person name="Sakanashi C."/>
            <person name="Takahashi K."/>
            <person name="Takeyama H."/>
        </authorList>
    </citation>
    <scope>NUCLEOTIDE SEQUENCE [LARGE SCALE GENOMIC DNA]</scope>
    <source>
        <strain evidence="2">IMSAGC_017</strain>
    </source>
</reference>
<dbReference type="InterPro" id="IPR010368">
    <property type="entry name" value="Com_YlbF"/>
</dbReference>
<dbReference type="Proteomes" id="UP000490821">
    <property type="component" value="Unassembled WGS sequence"/>
</dbReference>
<evidence type="ECO:0000313" key="4">
    <source>
        <dbReference type="Proteomes" id="UP000198558"/>
    </source>
</evidence>
<evidence type="ECO:0000256" key="1">
    <source>
        <dbReference type="SAM" id="Coils"/>
    </source>
</evidence>
<reference evidence="3" key="1">
    <citation type="submission" date="2016-10" db="EMBL/GenBank/DDBJ databases">
        <authorList>
            <person name="de Groot N.N."/>
        </authorList>
    </citation>
    <scope>NUCLEOTIDE SEQUENCE [LARGE SCALE GENOMIC DNA]</scope>
    <source>
        <strain evidence="3">DSM 1551</strain>
    </source>
</reference>
<evidence type="ECO:0000313" key="3">
    <source>
        <dbReference type="EMBL" id="SET57598.1"/>
    </source>
</evidence>
<dbReference type="EMBL" id="BLMI01000028">
    <property type="protein sequence ID" value="GFI40159.1"/>
    <property type="molecule type" value="Genomic_DNA"/>
</dbReference>
<evidence type="ECO:0000313" key="2">
    <source>
        <dbReference type="EMBL" id="GFI40159.1"/>
    </source>
</evidence>
<keyword evidence="1" id="KW-0175">Coiled coil</keyword>
<feature type="coiled-coil region" evidence="1">
    <location>
        <begin position="30"/>
        <end position="57"/>
    </location>
</feature>
<dbReference type="AlphaFoldDB" id="A0A1I0FH33"/>
<evidence type="ECO:0000313" key="5">
    <source>
        <dbReference type="Proteomes" id="UP000490821"/>
    </source>
</evidence>
<proteinExistence type="predicted"/>
<dbReference type="InterPro" id="IPR016783">
    <property type="entry name" value="Biofilm_formation_YmcA"/>
</dbReference>
<accession>A0A1I0FH33</accession>
<dbReference type="Proteomes" id="UP000198558">
    <property type="component" value="Unassembled WGS sequence"/>
</dbReference>
<dbReference type="SUPFAM" id="SSF158622">
    <property type="entry name" value="YheA/YmcA-like"/>
    <property type="match status" value="1"/>
</dbReference>
<dbReference type="PIRSF" id="PIRSF021287">
    <property type="entry name" value="Biofilm_formation_YmcA"/>
    <property type="match status" value="1"/>
</dbReference>
<organism evidence="3 4">
    <name type="scientific">Thomasclavelia cocleata</name>
    <dbReference type="NCBI Taxonomy" id="69824"/>
    <lineage>
        <taxon>Bacteria</taxon>
        <taxon>Bacillati</taxon>
        <taxon>Bacillota</taxon>
        <taxon>Erysipelotrichia</taxon>
        <taxon>Erysipelotrichales</taxon>
        <taxon>Coprobacillaceae</taxon>
        <taxon>Thomasclavelia</taxon>
    </lineage>
</organism>
<sequence>MNHSLDYAKQLNDYLLNLEVIKEYQKYEQLINQNTKIRKMEAKIKAYQKKIVNQKAKQDETVIKTIKEYQKIKEEFENHPLVVNYLYLKKEVDEIIQSINSYINGQLLK</sequence>